<keyword evidence="2" id="KW-1185">Reference proteome</keyword>
<dbReference type="GO" id="GO:0016491">
    <property type="term" value="F:oxidoreductase activity"/>
    <property type="evidence" value="ECO:0007669"/>
    <property type="project" value="UniProtKB-KW"/>
</dbReference>
<dbReference type="EC" id="1.-.-.-" evidence="1"/>
<comment type="caution">
    <text evidence="1">The sequence shown here is derived from an EMBL/GenBank/DDBJ whole genome shotgun (WGS) entry which is preliminary data.</text>
</comment>
<name>A0ABW1AF45_9ACTN</name>
<dbReference type="PANTHER" id="PTHR42820">
    <property type="entry name" value="SHORT-CHAIN DEHYDROGENASE REDUCTASE"/>
    <property type="match status" value="1"/>
</dbReference>
<dbReference type="Proteomes" id="UP001596074">
    <property type="component" value="Unassembled WGS sequence"/>
</dbReference>
<proteinExistence type="predicted"/>
<accession>A0ABW1AF45</accession>
<gene>
    <name evidence="1" type="ORF">ACFPZN_46755</name>
</gene>
<protein>
    <submittedName>
        <fullName evidence="1">SDR family oxidoreductase</fullName>
        <ecNumber evidence="1">1.-.-.-</ecNumber>
    </submittedName>
</protein>
<keyword evidence="1" id="KW-0560">Oxidoreductase</keyword>
<dbReference type="PANTHER" id="PTHR42820:SF1">
    <property type="entry name" value="SHORT-CHAIN DEHYDROGENASE_REDUCTASE FAMILY PROTEIN"/>
    <property type="match status" value="1"/>
</dbReference>
<dbReference type="InterPro" id="IPR002347">
    <property type="entry name" value="SDR_fam"/>
</dbReference>
<dbReference type="CDD" id="cd05233">
    <property type="entry name" value="SDR_c"/>
    <property type="match status" value="1"/>
</dbReference>
<dbReference type="InterPro" id="IPR036291">
    <property type="entry name" value="NAD(P)-bd_dom_sf"/>
</dbReference>
<dbReference type="EMBL" id="JBHSON010000105">
    <property type="protein sequence ID" value="MFC5753163.1"/>
    <property type="molecule type" value="Genomic_DNA"/>
</dbReference>
<dbReference type="SUPFAM" id="SSF51735">
    <property type="entry name" value="NAD(P)-binding Rossmann-fold domains"/>
    <property type="match status" value="1"/>
</dbReference>
<dbReference type="RefSeq" id="WP_378289903.1">
    <property type="nucleotide sequence ID" value="NZ_JBHSON010000105.1"/>
</dbReference>
<evidence type="ECO:0000313" key="2">
    <source>
        <dbReference type="Proteomes" id="UP001596074"/>
    </source>
</evidence>
<dbReference type="Pfam" id="PF00106">
    <property type="entry name" value="adh_short"/>
    <property type="match status" value="1"/>
</dbReference>
<organism evidence="1 2">
    <name type="scientific">Actinomadura rugatobispora</name>
    <dbReference type="NCBI Taxonomy" id="1994"/>
    <lineage>
        <taxon>Bacteria</taxon>
        <taxon>Bacillati</taxon>
        <taxon>Actinomycetota</taxon>
        <taxon>Actinomycetes</taxon>
        <taxon>Streptosporangiales</taxon>
        <taxon>Thermomonosporaceae</taxon>
        <taxon>Actinomadura</taxon>
    </lineage>
</organism>
<dbReference type="Gene3D" id="3.40.50.720">
    <property type="entry name" value="NAD(P)-binding Rossmann-like Domain"/>
    <property type="match status" value="1"/>
</dbReference>
<sequence length="230" mass="23325">MTEVAMVTGAAGEIGEAVARRLASAGVRCVLVDRDPAVHGIAAGIGGVAVAGDLSDPDLATRAVAHAGGRLDLLVLNAESGCADTDPAMLDLRGYKSVVAANQHGVVYALRAALPLMRRRRRGSIVVTASVAGLVGLETDPFHTMTTHAVIGLVRASAGPLAREGIRLSAVCADPYCIMPGGHVHDGTDGSAGGEIAEAVVNALRTAEPGSELVLRPGRPLVPYAPAPLP</sequence>
<evidence type="ECO:0000313" key="1">
    <source>
        <dbReference type="EMBL" id="MFC5753163.1"/>
    </source>
</evidence>
<dbReference type="PRINTS" id="PR00081">
    <property type="entry name" value="GDHRDH"/>
</dbReference>
<reference evidence="2" key="1">
    <citation type="journal article" date="2019" name="Int. J. Syst. Evol. Microbiol.">
        <title>The Global Catalogue of Microorganisms (GCM) 10K type strain sequencing project: providing services to taxonomists for standard genome sequencing and annotation.</title>
        <authorList>
            <consortium name="The Broad Institute Genomics Platform"/>
            <consortium name="The Broad Institute Genome Sequencing Center for Infectious Disease"/>
            <person name="Wu L."/>
            <person name="Ma J."/>
        </authorList>
    </citation>
    <scope>NUCLEOTIDE SEQUENCE [LARGE SCALE GENOMIC DNA]</scope>
    <source>
        <strain evidence="2">KCTC 42087</strain>
    </source>
</reference>